<name>A0A890CAY8_9VIRU</name>
<proteinExistence type="predicted"/>
<protein>
    <submittedName>
        <fullName evidence="1">Putative CP</fullName>
    </submittedName>
</protein>
<organism evidence="1">
    <name type="scientific">Panax cryptic virus 4</name>
    <dbReference type="NCBI Taxonomy" id="2809267"/>
    <lineage>
        <taxon>Viruses</taxon>
        <taxon>Riboviria</taxon>
        <taxon>Orthornavirae</taxon>
        <taxon>Pisuviricota</taxon>
        <taxon>Duplopiviricetes</taxon>
        <taxon>Durnavirales</taxon>
        <taxon>Partitiviridae</taxon>
    </lineage>
</organism>
<evidence type="ECO:0000313" key="1">
    <source>
        <dbReference type="EMBL" id="QRG29206.1"/>
    </source>
</evidence>
<sequence>MDRNETDPMEDLIAEGKIRQVSRTTGFIHESEIDFDQLYDNLVRNLQRIYAHWDPLITRYTGTRDEVIQEINGDVSSMVTFALWITYNRLRTVAERYSSHSRTQRMNHKAPCSNRMEFPAFLSSTLQSIGPLRILDSPHEIMLIYVPPANTANHYGRTQANNPIEGMYHRLLTHLHELNVQCSPIDLTPTQGSFATTCKFVLSEDLLSIVGSVHRSHYTNDDVRRFLLIANPNIDDTPFATITALTGIKPAVAAQGTTPAKPAGCYILGEKPIFTVYLAQNLTAYDINSVLRYHLTVTEPHSL</sequence>
<reference evidence="1" key="1">
    <citation type="submission" date="2020-03" db="EMBL/GenBank/DDBJ databases">
        <authorList>
            <person name="Jo Y."/>
            <person name="Cho W.K."/>
        </authorList>
    </citation>
    <scope>NUCLEOTIDE SEQUENCE</scope>
    <source>
        <strain evidence="1">Won</strain>
    </source>
</reference>
<accession>A0A890CAY8</accession>
<dbReference type="EMBL" id="MT159321">
    <property type="protein sequence ID" value="QRG29206.1"/>
    <property type="molecule type" value="Genomic_RNA"/>
</dbReference>